<reference evidence="1" key="1">
    <citation type="submission" date="2015-11" db="EMBL/GenBank/DDBJ databases">
        <title>De novo transcriptome assembly of four potential Pierce s Disease insect vectors from Arizona vineyards.</title>
        <authorList>
            <person name="Tassone E.E."/>
        </authorList>
    </citation>
    <scope>NUCLEOTIDE SEQUENCE</scope>
</reference>
<dbReference type="Gene3D" id="3.40.50.1110">
    <property type="entry name" value="SGNH hydrolase"/>
    <property type="match status" value="1"/>
</dbReference>
<proteinExistence type="predicted"/>
<sequence length="180" mass="20850">PNASLMQVADTALHSKDDVIVLMGGTNDTLNQDFTSIYTYLEQTLVELCKDRVVIISTIPRRFDLDCMNQIHNEVVLVNNYIRELVTRYKYVHLIDLDLLQRFHFTQHGLHFSNRGKTKMAHLITNKLKDIYLNDKRHKVGLATAKPNTRNNKLKILKTHMSKVIEQHKDDKKVGFAHSV</sequence>
<gene>
    <name evidence="1" type="ORF">g.48186</name>
</gene>
<dbReference type="CDD" id="cd00229">
    <property type="entry name" value="SGNH_hydrolase"/>
    <property type="match status" value="1"/>
</dbReference>
<evidence type="ECO:0008006" key="2">
    <source>
        <dbReference type="Google" id="ProtNLM"/>
    </source>
</evidence>
<evidence type="ECO:0000313" key="1">
    <source>
        <dbReference type="EMBL" id="JAS41107.1"/>
    </source>
</evidence>
<dbReference type="InterPro" id="IPR036514">
    <property type="entry name" value="SGNH_hydro_sf"/>
</dbReference>
<dbReference type="EMBL" id="GECZ01028662">
    <property type="protein sequence ID" value="JAS41107.1"/>
    <property type="molecule type" value="Transcribed_RNA"/>
</dbReference>
<dbReference type="SUPFAM" id="SSF52266">
    <property type="entry name" value="SGNH hydrolase"/>
    <property type="match status" value="1"/>
</dbReference>
<dbReference type="Pfam" id="PF00657">
    <property type="entry name" value="Lipase_GDSL"/>
    <property type="match status" value="1"/>
</dbReference>
<protein>
    <recommendedName>
        <fullName evidence="2">SGNH hydrolase-type esterase domain-containing protein</fullName>
    </recommendedName>
</protein>
<accession>A0A1B6ET62</accession>
<organism evidence="1">
    <name type="scientific">Cuerna arida</name>
    <dbReference type="NCBI Taxonomy" id="1464854"/>
    <lineage>
        <taxon>Eukaryota</taxon>
        <taxon>Metazoa</taxon>
        <taxon>Ecdysozoa</taxon>
        <taxon>Arthropoda</taxon>
        <taxon>Hexapoda</taxon>
        <taxon>Insecta</taxon>
        <taxon>Pterygota</taxon>
        <taxon>Neoptera</taxon>
        <taxon>Paraneoptera</taxon>
        <taxon>Hemiptera</taxon>
        <taxon>Auchenorrhyncha</taxon>
        <taxon>Membracoidea</taxon>
        <taxon>Cicadellidae</taxon>
        <taxon>Cicadellinae</taxon>
        <taxon>Proconiini</taxon>
        <taxon>Cuerna</taxon>
    </lineage>
</organism>
<dbReference type="GO" id="GO:0016788">
    <property type="term" value="F:hydrolase activity, acting on ester bonds"/>
    <property type="evidence" value="ECO:0007669"/>
    <property type="project" value="InterPro"/>
</dbReference>
<name>A0A1B6ET62_9HEMI</name>
<dbReference type="AlphaFoldDB" id="A0A1B6ET62"/>
<feature type="non-terminal residue" evidence="1">
    <location>
        <position position="1"/>
    </location>
</feature>
<dbReference type="InterPro" id="IPR001087">
    <property type="entry name" value="GDSL"/>
</dbReference>
<feature type="non-terminal residue" evidence="1">
    <location>
        <position position="180"/>
    </location>
</feature>